<proteinExistence type="predicted"/>
<evidence type="ECO:0000313" key="2">
    <source>
        <dbReference type="Proteomes" id="UP000499080"/>
    </source>
</evidence>
<sequence>MHGENAISDSKLRKRTRFFKKDRLKVYAKSRSGQPSVITNDLVQAVDIQNPASRRFIISKHFCEFPLIPRSVLFKIVSEDLQDKKLCCRWVPKLLNEGHKKKRLAILTLTVLSPYNEEGKTFKLFRHRGCNIHG</sequence>
<gene>
    <name evidence="1" type="ORF">AVEN_178333_1</name>
</gene>
<accession>A0A4Y2BC70</accession>
<comment type="caution">
    <text evidence="1">The sequence shown here is derived from an EMBL/GenBank/DDBJ whole genome shotgun (WGS) entry which is preliminary data.</text>
</comment>
<protein>
    <submittedName>
        <fullName evidence="1">Uncharacterized protein</fullName>
    </submittedName>
</protein>
<name>A0A4Y2BC70_ARAVE</name>
<evidence type="ECO:0000313" key="1">
    <source>
        <dbReference type="EMBL" id="GBL89902.1"/>
    </source>
</evidence>
<dbReference type="AlphaFoldDB" id="A0A4Y2BC70"/>
<reference evidence="1 2" key="1">
    <citation type="journal article" date="2019" name="Sci. Rep.">
        <title>Orb-weaving spider Araneus ventricosus genome elucidates the spidroin gene catalogue.</title>
        <authorList>
            <person name="Kono N."/>
            <person name="Nakamura H."/>
            <person name="Ohtoshi R."/>
            <person name="Moran D.A.P."/>
            <person name="Shinohara A."/>
            <person name="Yoshida Y."/>
            <person name="Fujiwara M."/>
            <person name="Mori M."/>
            <person name="Tomita M."/>
            <person name="Arakawa K."/>
        </authorList>
    </citation>
    <scope>NUCLEOTIDE SEQUENCE [LARGE SCALE GENOMIC DNA]</scope>
</reference>
<organism evidence="1 2">
    <name type="scientific">Araneus ventricosus</name>
    <name type="common">Orbweaver spider</name>
    <name type="synonym">Epeira ventricosa</name>
    <dbReference type="NCBI Taxonomy" id="182803"/>
    <lineage>
        <taxon>Eukaryota</taxon>
        <taxon>Metazoa</taxon>
        <taxon>Ecdysozoa</taxon>
        <taxon>Arthropoda</taxon>
        <taxon>Chelicerata</taxon>
        <taxon>Arachnida</taxon>
        <taxon>Araneae</taxon>
        <taxon>Araneomorphae</taxon>
        <taxon>Entelegynae</taxon>
        <taxon>Araneoidea</taxon>
        <taxon>Araneidae</taxon>
        <taxon>Araneus</taxon>
    </lineage>
</organism>
<keyword evidence="2" id="KW-1185">Reference proteome</keyword>
<dbReference type="Proteomes" id="UP000499080">
    <property type="component" value="Unassembled WGS sequence"/>
</dbReference>
<dbReference type="EMBL" id="BGPR01000068">
    <property type="protein sequence ID" value="GBL89902.1"/>
    <property type="molecule type" value="Genomic_DNA"/>
</dbReference>
<dbReference type="OrthoDB" id="10017160at2759"/>